<dbReference type="PANTHER" id="PTHR46116:SF15">
    <property type="entry name" value="(E3-INDEPENDENT) E2 UBIQUITIN-CONJUGATING ENZYME"/>
    <property type="match status" value="1"/>
</dbReference>
<sequence>MQEIISNMDNPKPRPPEGTWDTLFLEDTCYLKELPKLVGIISKTWHEPDDEWDDEPDFIPGSIATENDMISLLGTGQPPRHFAVFEPLTPFHRSRLVHESEVKVVDRALAFGDVVKRNLKSPMSGTVISVSSQVSVQHSFQIASDPTVIITGIPGVELRLAHEWNDGDLVVYKGCWVGIVEEVVDEVVIRLENGSVVVPQDSTELEIPILNREEEAAIRSISSPDSADVTDPSGERPPSGFSQRAGTIPAPALLSPGFAVTTSKANIRRGKWLYGAYDPNVPPTGVIVAVKTTKLGVRWLRQNSMVTGRFIPVERPSTWLELGEGLPELKRFCRSTGGFASLDGTPYAASSGATDGGVHQVGDRVRFKDLPRAVIKYPGVKNISRSEAMGFDINTFGIVSTLTRVRVLWQDMTETVHNARDLVPYLGVDEQEVWPGEIVVLKLDSGDSPRYSDSSTPGIVSPSADAQKKDKVGVVQSVNSQKRVANVKWFGNPVEFNGGSVTPGFKTGELGGETEDVSVYEVMGLEALSVRRGDFVSISPDNNSSSNSGIGAAPAGGGAADRNAHGQIHPLRLGDTDRTRLEGADTLNSDIPINALDNNLLMNLSAALGASSDPQLQEFGRQLNQIPFNSPAQYPQRSPVPQHSSRPRTPCEEAYLTQPIDWLGEVVDIGVDGLVTVRLGALEVPRNIRVSVDRLFIVFNDDMDFDDISEEETDDPDDDRSSEEGSDSSSDSSAIASSRSPFGVSPRTPIAESICYEGGERLGNREEEDWPMGDGMEVNGGSSVVEMDTSADDGVRAATMEHGMEADRIEAGKGIEAAKDVATQTSPQHASFLPNNTLALEALSMLETSEQPPRFAILDTPAPSDHTFVDKCCATLLEPAFLRRLHKEHQILSTSLPPGIMVRGWESRLDLLRVLIIGPTNTPYELAPFFFDFYFPDTFPQSPPIAHFHSWTGGIGKINPNLYEDGKVCLSLLGTWHAEQKNEAWSAGGSTVLQVLVSLMGLVLVREPYYNEAGFGVLAGADEVSLASALYSEKAYILSRGFVKHVLETPMPGFEDEIKWLYLPHQKGGLNLLEMVISFAKEVIKCSESEEPSARGEAGEVTAGERVGVTAGALIPLKRNLHALERILERVSRCL</sequence>
<feature type="compositionally biased region" description="Low complexity" evidence="3">
    <location>
        <begin position="539"/>
        <end position="553"/>
    </location>
</feature>
<dbReference type="InterPro" id="IPR057733">
    <property type="entry name" value="UBE2O-like_SH3-B"/>
</dbReference>
<dbReference type="AlphaFoldDB" id="A0A292QA95"/>
<feature type="compositionally biased region" description="Acidic residues" evidence="3">
    <location>
        <begin position="707"/>
        <end position="726"/>
    </location>
</feature>
<feature type="region of interest" description="Disordered" evidence="3">
    <location>
        <begin position="219"/>
        <end position="248"/>
    </location>
</feature>
<evidence type="ECO:0000256" key="1">
    <source>
        <dbReference type="ARBA" id="ARBA00022679"/>
    </source>
</evidence>
<keyword evidence="1" id="KW-0808">Transferase</keyword>
<accession>A0A292QA95</accession>
<dbReference type="Proteomes" id="UP001412239">
    <property type="component" value="Unassembled WGS sequence"/>
</dbReference>
<dbReference type="CDD" id="cd23837">
    <property type="entry name" value="UBCc_UBE2O"/>
    <property type="match status" value="1"/>
</dbReference>
<dbReference type="GO" id="GO:0061631">
    <property type="term" value="F:ubiquitin conjugating enzyme activity"/>
    <property type="evidence" value="ECO:0007669"/>
    <property type="project" value="TreeGrafter"/>
</dbReference>
<evidence type="ECO:0000256" key="2">
    <source>
        <dbReference type="ARBA" id="ARBA00022786"/>
    </source>
</evidence>
<keyword evidence="2" id="KW-0833">Ubl conjugation pathway</keyword>
<dbReference type="InterPro" id="IPR016135">
    <property type="entry name" value="UBQ-conjugating_enzyme/RWD"/>
</dbReference>
<proteinExistence type="predicted"/>
<gene>
    <name evidence="5" type="ORF">GSTUAT00000370001</name>
</gene>
<dbReference type="SMART" id="SM00212">
    <property type="entry name" value="UBCc"/>
    <property type="match status" value="1"/>
</dbReference>
<feature type="domain" description="UBC core" evidence="4">
    <location>
        <begin position="880"/>
        <end position="1044"/>
    </location>
</feature>
<dbReference type="Gene3D" id="3.10.110.10">
    <property type="entry name" value="Ubiquitin Conjugating Enzyme"/>
    <property type="match status" value="1"/>
</dbReference>
<feature type="compositionally biased region" description="Low complexity" evidence="3">
    <location>
        <begin position="727"/>
        <end position="741"/>
    </location>
</feature>
<evidence type="ECO:0000256" key="3">
    <source>
        <dbReference type="SAM" id="MobiDB-lite"/>
    </source>
</evidence>
<evidence type="ECO:0000259" key="4">
    <source>
        <dbReference type="PROSITE" id="PS50127"/>
    </source>
</evidence>
<evidence type="ECO:0000313" key="5">
    <source>
        <dbReference type="EMBL" id="CUS15667.1"/>
    </source>
</evidence>
<reference evidence="5" key="1">
    <citation type="submission" date="2015-10" db="EMBL/GenBank/DDBJ databases">
        <authorList>
            <person name="Regsiter A."/>
            <person name="william w."/>
        </authorList>
    </citation>
    <scope>NUCLEOTIDE SEQUENCE</scope>
    <source>
        <strain evidence="5">Montdore</strain>
    </source>
</reference>
<keyword evidence="6" id="KW-1185">Reference proteome</keyword>
<dbReference type="InterPro" id="IPR000608">
    <property type="entry name" value="UBC"/>
</dbReference>
<organism evidence="5 6">
    <name type="scientific">Tuber aestivum</name>
    <name type="common">summer truffle</name>
    <dbReference type="NCBI Taxonomy" id="59557"/>
    <lineage>
        <taxon>Eukaryota</taxon>
        <taxon>Fungi</taxon>
        <taxon>Dikarya</taxon>
        <taxon>Ascomycota</taxon>
        <taxon>Pezizomycotina</taxon>
        <taxon>Pezizomycetes</taxon>
        <taxon>Pezizales</taxon>
        <taxon>Tuberaceae</taxon>
        <taxon>Tuber</taxon>
    </lineage>
</organism>
<protein>
    <recommendedName>
        <fullName evidence="4">UBC core domain-containing protein</fullName>
    </recommendedName>
</protein>
<evidence type="ECO:0000313" key="6">
    <source>
        <dbReference type="Proteomes" id="UP001412239"/>
    </source>
</evidence>
<dbReference type="Pfam" id="PF23043">
    <property type="entry name" value="SH3-B_UBE2O"/>
    <property type="match status" value="1"/>
</dbReference>
<feature type="compositionally biased region" description="Polar residues" evidence="3">
    <location>
        <begin position="630"/>
        <end position="644"/>
    </location>
</feature>
<feature type="region of interest" description="Disordered" evidence="3">
    <location>
        <begin position="707"/>
        <end position="750"/>
    </location>
</feature>
<dbReference type="SUPFAM" id="SSF54495">
    <property type="entry name" value="UBC-like"/>
    <property type="match status" value="1"/>
</dbReference>
<dbReference type="PANTHER" id="PTHR46116">
    <property type="entry name" value="(E3-INDEPENDENT) E2 UBIQUITIN-CONJUGATING ENZYME"/>
    <property type="match status" value="1"/>
</dbReference>
<dbReference type="EMBL" id="LN890945">
    <property type="protein sequence ID" value="CUS15667.1"/>
    <property type="molecule type" value="Genomic_DNA"/>
</dbReference>
<dbReference type="PROSITE" id="PS50127">
    <property type="entry name" value="UBC_2"/>
    <property type="match status" value="1"/>
</dbReference>
<feature type="region of interest" description="Disordered" evidence="3">
    <location>
        <begin position="630"/>
        <end position="650"/>
    </location>
</feature>
<feature type="region of interest" description="Disordered" evidence="3">
    <location>
        <begin position="539"/>
        <end position="577"/>
    </location>
</feature>
<feature type="region of interest" description="Disordered" evidence="3">
    <location>
        <begin position="447"/>
        <end position="466"/>
    </location>
</feature>
<dbReference type="Pfam" id="PF00179">
    <property type="entry name" value="UQ_con"/>
    <property type="match status" value="1"/>
</dbReference>
<name>A0A292QA95_9PEZI</name>